<dbReference type="EMBL" id="LMWI01000001">
    <property type="protein sequence ID" value="KUJ47732.1"/>
    <property type="molecule type" value="Genomic_DNA"/>
</dbReference>
<proteinExistence type="predicted"/>
<protein>
    <submittedName>
        <fullName evidence="1">Uncharacterized protein</fullName>
    </submittedName>
</protein>
<dbReference type="AlphaFoldDB" id="A0A9X0LEU7"/>
<keyword evidence="2" id="KW-1185">Reference proteome</keyword>
<evidence type="ECO:0000313" key="1">
    <source>
        <dbReference type="EMBL" id="KUJ47732.1"/>
    </source>
</evidence>
<accession>A0A9X0LEU7</accession>
<name>A0A9X0LEU7_9ACTN</name>
<organism evidence="1 2">
    <name type="scientific">Micromonospora maris</name>
    <dbReference type="NCBI Taxonomy" id="1003110"/>
    <lineage>
        <taxon>Bacteria</taxon>
        <taxon>Bacillati</taxon>
        <taxon>Actinomycetota</taxon>
        <taxon>Actinomycetes</taxon>
        <taxon>Micromonosporales</taxon>
        <taxon>Micromonosporaceae</taxon>
        <taxon>Micromonospora</taxon>
    </lineage>
</organism>
<evidence type="ECO:0000313" key="2">
    <source>
        <dbReference type="Proteomes" id="UP000053246"/>
    </source>
</evidence>
<dbReference type="Proteomes" id="UP000053246">
    <property type="component" value="Unassembled WGS sequence"/>
</dbReference>
<sequence length="250" mass="26670">MGPYRDPDSAERRTAARAARALVAGGDETEDADRLFAELGFQARHGIDSATGRECSSYLATGSDRRTWGAVLVDRSATARTVIEVPHPGFDINTEKIGLALHRRLPGSVLLVAGAHRQAAAGAADVAHNNRSLFHSLAVAFAEAGLDEIQLHGFADRNLPSSDVVVSTGAAPTNRLARRIADSLSELGLRTCRSWVRRCGQLEGRTNQQGRAAAEAGTVFVHLELNWSIRSDSTIGDRVVAALAERLAEG</sequence>
<dbReference type="OMA" id="WSVQVPH"/>
<gene>
    <name evidence="1" type="ORF">ADL17_01020</name>
</gene>
<reference evidence="1 2" key="1">
    <citation type="submission" date="2015-10" db="EMBL/GenBank/DDBJ databases">
        <authorList>
            <person name="Ju K.-S."/>
            <person name="Doroghazi J.R."/>
            <person name="Metcalf W.W."/>
        </authorList>
    </citation>
    <scope>NUCLEOTIDE SEQUENCE [LARGE SCALE GENOMIC DNA]</scope>
    <source>
        <strain evidence="1 2">NRRL B-24793</strain>
    </source>
</reference>
<comment type="caution">
    <text evidence="1">The sequence shown here is derived from an EMBL/GenBank/DDBJ whole genome shotgun (WGS) entry which is preliminary data.</text>
</comment>